<sequence>MVLTMTRSYVTKSPFKRLERERSNRGSRKQAPTSQLRDWHDRSDVRNYDGRRFIEYTKSCRICSREDRVRLKRKKKEQKNSSSLNVDETNKMVGHSWIRIKVLDQI</sequence>
<dbReference type="AlphaFoldDB" id="A0ABD2CYK8"/>
<feature type="region of interest" description="Disordered" evidence="1">
    <location>
        <begin position="1"/>
        <end position="41"/>
    </location>
</feature>
<feature type="compositionally biased region" description="Polar residues" evidence="1">
    <location>
        <begin position="1"/>
        <end position="11"/>
    </location>
</feature>
<protein>
    <submittedName>
        <fullName evidence="2">Uncharacterized protein</fullName>
    </submittedName>
</protein>
<organism evidence="2 3">
    <name type="scientific">Vespula maculifrons</name>
    <name type="common">Eastern yellow jacket</name>
    <name type="synonym">Wasp</name>
    <dbReference type="NCBI Taxonomy" id="7453"/>
    <lineage>
        <taxon>Eukaryota</taxon>
        <taxon>Metazoa</taxon>
        <taxon>Ecdysozoa</taxon>
        <taxon>Arthropoda</taxon>
        <taxon>Hexapoda</taxon>
        <taxon>Insecta</taxon>
        <taxon>Pterygota</taxon>
        <taxon>Neoptera</taxon>
        <taxon>Endopterygota</taxon>
        <taxon>Hymenoptera</taxon>
        <taxon>Apocrita</taxon>
        <taxon>Aculeata</taxon>
        <taxon>Vespoidea</taxon>
        <taxon>Vespidae</taxon>
        <taxon>Vespinae</taxon>
        <taxon>Vespula</taxon>
    </lineage>
</organism>
<dbReference type="Proteomes" id="UP001607303">
    <property type="component" value="Unassembled WGS sequence"/>
</dbReference>
<evidence type="ECO:0000313" key="2">
    <source>
        <dbReference type="EMBL" id="KAL2750200.1"/>
    </source>
</evidence>
<evidence type="ECO:0000256" key="1">
    <source>
        <dbReference type="SAM" id="MobiDB-lite"/>
    </source>
</evidence>
<accession>A0ABD2CYK8</accession>
<reference evidence="2 3" key="1">
    <citation type="journal article" date="2024" name="Ann. Entomol. Soc. Am.">
        <title>Genomic analyses of the southern and eastern yellowjacket wasps (Hymenoptera: Vespidae) reveal evolutionary signatures of social life.</title>
        <authorList>
            <person name="Catto M.A."/>
            <person name="Caine P.B."/>
            <person name="Orr S.E."/>
            <person name="Hunt B.G."/>
            <person name="Goodisman M.A.D."/>
        </authorList>
    </citation>
    <scope>NUCLEOTIDE SEQUENCE [LARGE SCALE GENOMIC DNA]</scope>
    <source>
        <strain evidence="2">232</strain>
        <tissue evidence="2">Head and thorax</tissue>
    </source>
</reference>
<comment type="caution">
    <text evidence="2">The sequence shown here is derived from an EMBL/GenBank/DDBJ whole genome shotgun (WGS) entry which is preliminary data.</text>
</comment>
<evidence type="ECO:0000313" key="3">
    <source>
        <dbReference type="Proteomes" id="UP001607303"/>
    </source>
</evidence>
<gene>
    <name evidence="2" type="ORF">V1477_001696</name>
</gene>
<keyword evidence="3" id="KW-1185">Reference proteome</keyword>
<dbReference type="EMBL" id="JAYRBN010000025">
    <property type="protein sequence ID" value="KAL2750200.1"/>
    <property type="molecule type" value="Genomic_DNA"/>
</dbReference>
<proteinExistence type="predicted"/>
<name>A0ABD2CYK8_VESMC</name>